<keyword evidence="4 5" id="KW-0342">GTP-binding</keyword>
<dbReference type="PANTHER" id="PTHR40392">
    <property type="entry name" value="2-PHOSPHO-L-LACTATE GUANYLYLTRANSFERASE"/>
    <property type="match status" value="1"/>
</dbReference>
<evidence type="ECO:0000313" key="6">
    <source>
        <dbReference type="EMBL" id="MFC7404546.1"/>
    </source>
</evidence>
<evidence type="ECO:0000256" key="4">
    <source>
        <dbReference type="ARBA" id="ARBA00023134"/>
    </source>
</evidence>
<protein>
    <recommendedName>
        <fullName evidence="5">Phosphoenolpyruvate guanylyltransferase</fullName>
        <shortName evidence="5">PEP guanylyltransferase</shortName>
        <ecNumber evidence="5">2.7.7.105</ecNumber>
    </recommendedName>
</protein>
<dbReference type="SUPFAM" id="SSF53448">
    <property type="entry name" value="Nucleotide-diphospho-sugar transferases"/>
    <property type="match status" value="1"/>
</dbReference>
<feature type="binding site" evidence="5">
    <location>
        <position position="151"/>
    </location>
    <ligand>
        <name>phosphoenolpyruvate</name>
        <dbReference type="ChEBI" id="CHEBI:58702"/>
    </ligand>
</feature>
<keyword evidence="3 5" id="KW-0547">Nucleotide-binding</keyword>
<dbReference type="EMBL" id="JBHTCQ010000001">
    <property type="protein sequence ID" value="MFC7404546.1"/>
    <property type="molecule type" value="Genomic_DNA"/>
</dbReference>
<comment type="pathway">
    <text evidence="5">Cofactor biosynthesis; coenzyme F420 biosynthesis.</text>
</comment>
<name>A0ABW2Q4X5_9MICO</name>
<dbReference type="Pfam" id="PF01983">
    <property type="entry name" value="CofC"/>
    <property type="match status" value="1"/>
</dbReference>
<evidence type="ECO:0000313" key="7">
    <source>
        <dbReference type="Proteomes" id="UP001596455"/>
    </source>
</evidence>
<comment type="similarity">
    <text evidence="5">Belongs to the CofC family.</text>
</comment>
<dbReference type="PANTHER" id="PTHR40392:SF1">
    <property type="entry name" value="2-PHOSPHO-L-LACTATE GUANYLYLTRANSFERASE"/>
    <property type="match status" value="1"/>
</dbReference>
<dbReference type="Proteomes" id="UP001596455">
    <property type="component" value="Unassembled WGS sequence"/>
</dbReference>
<feature type="binding site" evidence="5">
    <location>
        <position position="171"/>
    </location>
    <ligand>
        <name>phosphoenolpyruvate</name>
        <dbReference type="ChEBI" id="CHEBI:58702"/>
    </ligand>
</feature>
<dbReference type="Gene3D" id="3.90.550.10">
    <property type="entry name" value="Spore Coat Polysaccharide Biosynthesis Protein SpsA, Chain A"/>
    <property type="match status" value="1"/>
</dbReference>
<organism evidence="6 7">
    <name type="scientific">Georgenia alba</name>
    <dbReference type="NCBI Taxonomy" id="2233858"/>
    <lineage>
        <taxon>Bacteria</taxon>
        <taxon>Bacillati</taxon>
        <taxon>Actinomycetota</taxon>
        <taxon>Actinomycetes</taxon>
        <taxon>Micrococcales</taxon>
        <taxon>Bogoriellaceae</taxon>
        <taxon>Georgenia</taxon>
    </lineage>
</organism>
<keyword evidence="2 5" id="KW-0548">Nucleotidyltransferase</keyword>
<dbReference type="NCBIfam" id="TIGR03552">
    <property type="entry name" value="F420_cofC"/>
    <property type="match status" value="1"/>
</dbReference>
<evidence type="ECO:0000256" key="2">
    <source>
        <dbReference type="ARBA" id="ARBA00022695"/>
    </source>
</evidence>
<comment type="catalytic activity">
    <reaction evidence="5">
        <text>phosphoenolpyruvate + GTP + H(+) = enolpyruvoyl-2-diphospho-5'-guanosine + diphosphate</text>
        <dbReference type="Rhea" id="RHEA:30519"/>
        <dbReference type="ChEBI" id="CHEBI:15378"/>
        <dbReference type="ChEBI" id="CHEBI:33019"/>
        <dbReference type="ChEBI" id="CHEBI:37565"/>
        <dbReference type="ChEBI" id="CHEBI:58702"/>
        <dbReference type="ChEBI" id="CHEBI:143701"/>
        <dbReference type="EC" id="2.7.7.105"/>
    </reaction>
</comment>
<dbReference type="InterPro" id="IPR002835">
    <property type="entry name" value="CofC"/>
</dbReference>
<evidence type="ECO:0000256" key="5">
    <source>
        <dbReference type="HAMAP-Rule" id="MF_02114"/>
    </source>
</evidence>
<evidence type="ECO:0000256" key="1">
    <source>
        <dbReference type="ARBA" id="ARBA00022679"/>
    </source>
</evidence>
<evidence type="ECO:0000256" key="3">
    <source>
        <dbReference type="ARBA" id="ARBA00022741"/>
    </source>
</evidence>
<proteinExistence type="inferred from homology"/>
<gene>
    <name evidence="6" type="primary">cofC</name>
    <name evidence="5" type="synonym">fbiD</name>
    <name evidence="6" type="ORF">ACFQQL_05455</name>
</gene>
<dbReference type="RefSeq" id="WP_382392043.1">
    <property type="nucleotide sequence ID" value="NZ_JBHTCQ010000001.1"/>
</dbReference>
<sequence length="220" mass="22970">MTRNLSPAGDADVLAGRVIAVVPLRGGGNGKTRLAEDLAPEQRTRLVGALARHVVTTLVGVVDRVVVVTGDVGYATRAIGRPCARIDAVEQVRSGLNGAVADGVEFAFAGRAERVVVMHADLPLLTTDDVLALLAPSAPVVLAPDRAEEGTNAVVVHRSAAAWRFRFGPGSAAAHRAEAERLGLTPHVLRRPGLGTDLDTPADWARLPDGVRAELLRTAG</sequence>
<accession>A0ABW2Q4X5</accession>
<comment type="function">
    <text evidence="5">Guanylyltransferase that catalyzes the activation of phosphoenolpyruvate (PEP) as enolpyruvoyl-2-diphospho-5'-guanosine, via the condensation of PEP with GTP. It is involved in the biosynthesis of coenzyme F420, a hydride carrier cofactor.</text>
</comment>
<feature type="binding site" evidence="5">
    <location>
        <position position="168"/>
    </location>
    <ligand>
        <name>phosphoenolpyruvate</name>
        <dbReference type="ChEBI" id="CHEBI:58702"/>
    </ligand>
</feature>
<dbReference type="GO" id="GO:0043814">
    <property type="term" value="F:phospholactate guanylyltransferase activity"/>
    <property type="evidence" value="ECO:0007669"/>
    <property type="project" value="UniProtKB-EC"/>
</dbReference>
<dbReference type="InterPro" id="IPR029044">
    <property type="entry name" value="Nucleotide-diphossugar_trans"/>
</dbReference>
<reference evidence="7" key="1">
    <citation type="journal article" date="2019" name="Int. J. Syst. Evol. Microbiol.">
        <title>The Global Catalogue of Microorganisms (GCM) 10K type strain sequencing project: providing services to taxonomists for standard genome sequencing and annotation.</title>
        <authorList>
            <consortium name="The Broad Institute Genomics Platform"/>
            <consortium name="The Broad Institute Genome Sequencing Center for Infectious Disease"/>
            <person name="Wu L."/>
            <person name="Ma J."/>
        </authorList>
    </citation>
    <scope>NUCLEOTIDE SEQUENCE [LARGE SCALE GENOMIC DNA]</scope>
    <source>
        <strain evidence="7">JCM 1490</strain>
    </source>
</reference>
<keyword evidence="7" id="KW-1185">Reference proteome</keyword>
<dbReference type="EC" id="2.7.7.105" evidence="5"/>
<dbReference type="HAMAP" id="MF_02114">
    <property type="entry name" value="CofC"/>
    <property type="match status" value="1"/>
</dbReference>
<comment type="caution">
    <text evidence="6">The sequence shown here is derived from an EMBL/GenBank/DDBJ whole genome shotgun (WGS) entry which is preliminary data.</text>
</comment>
<keyword evidence="1 5" id="KW-0808">Transferase</keyword>